<dbReference type="InterPro" id="IPR013762">
    <property type="entry name" value="Integrase-like_cat_sf"/>
</dbReference>
<dbReference type="PANTHER" id="PTHR30349">
    <property type="entry name" value="PHAGE INTEGRASE-RELATED"/>
    <property type="match status" value="1"/>
</dbReference>
<organism evidence="5 6">
    <name type="scientific">Bacillus gobiensis</name>
    <dbReference type="NCBI Taxonomy" id="1441095"/>
    <lineage>
        <taxon>Bacteria</taxon>
        <taxon>Bacillati</taxon>
        <taxon>Bacillota</taxon>
        <taxon>Bacilli</taxon>
        <taxon>Bacillales</taxon>
        <taxon>Bacillaceae</taxon>
        <taxon>Bacillus</taxon>
    </lineage>
</organism>
<dbReference type="GO" id="GO:0006310">
    <property type="term" value="P:DNA recombination"/>
    <property type="evidence" value="ECO:0007669"/>
    <property type="project" value="UniProtKB-KW"/>
</dbReference>
<keyword evidence="2" id="KW-0229">DNA integration</keyword>
<evidence type="ECO:0000259" key="4">
    <source>
        <dbReference type="PROSITE" id="PS51898"/>
    </source>
</evidence>
<dbReference type="PATRIC" id="fig|1441095.3.peg.4891"/>
<reference evidence="6" key="1">
    <citation type="submission" date="2015-08" db="EMBL/GenBank/DDBJ databases">
        <title>Genome sequencing project for genomic taxonomy and phylogenomics of Bacillus-like bacteria.</title>
        <authorList>
            <person name="Liu B."/>
            <person name="Wang J."/>
            <person name="Zhu Y."/>
            <person name="Liu G."/>
            <person name="Chen Q."/>
            <person name="Chen Z."/>
            <person name="Lan J."/>
            <person name="Che J."/>
            <person name="Ge C."/>
            <person name="Shi H."/>
            <person name="Pan Z."/>
            <person name="Liu X."/>
        </authorList>
    </citation>
    <scope>NUCLEOTIDE SEQUENCE [LARGE SCALE GENOMIC DNA]</scope>
    <source>
        <strain evidence="6">FJAT-4402</strain>
    </source>
</reference>
<keyword evidence="3" id="KW-0233">DNA recombination</keyword>
<dbReference type="STRING" id="1441095.AM592_22140"/>
<feature type="domain" description="Tyr recombinase" evidence="4">
    <location>
        <begin position="12"/>
        <end position="189"/>
    </location>
</feature>
<accession>A0A0M4GDQ6</accession>
<dbReference type="GO" id="GO:0003677">
    <property type="term" value="F:DNA binding"/>
    <property type="evidence" value="ECO:0007669"/>
    <property type="project" value="InterPro"/>
</dbReference>
<dbReference type="GO" id="GO:0005737">
    <property type="term" value="C:cytoplasm"/>
    <property type="evidence" value="ECO:0007669"/>
    <property type="project" value="UniProtKB-SubCell"/>
</dbReference>
<protein>
    <submittedName>
        <fullName evidence="5">Integrase</fullName>
    </submittedName>
</protein>
<sequence length="197" mass="23252">MYNLYILISSDKFRYSPTEEELKRYYDVVWKAKNFQDMMIVKTLLYTGVRVSELINIQLIDVDFNYCQIRINKGKGSKDRIVPFPHSFKETLAMHADSMRKKHAIYLFESSWKKKYTDRGVRKILAKYSEEAGLAQSLSPHKLRHFLLTWLKKQGIDDALIQPYSGHESRKSLEVYSKLAITDAQQEYNEVINRFPI</sequence>
<proteinExistence type="predicted"/>
<dbReference type="GO" id="GO:0015074">
    <property type="term" value="P:DNA integration"/>
    <property type="evidence" value="ECO:0007669"/>
    <property type="project" value="UniProtKB-KW"/>
</dbReference>
<dbReference type="Pfam" id="PF00589">
    <property type="entry name" value="Phage_integrase"/>
    <property type="match status" value="1"/>
</dbReference>
<reference evidence="5 6" key="2">
    <citation type="journal article" date="2016" name="Int. J. Syst. Evol. Microbiol.">
        <title>Bacillus gobiensis sp. nov., isolated from a soil sample.</title>
        <authorList>
            <person name="Liu B."/>
            <person name="Liu G.H."/>
            <person name="Cetin S."/>
            <person name="Schumann P."/>
            <person name="Pan Z.Z."/>
            <person name="Chen Q.Q."/>
        </authorList>
    </citation>
    <scope>NUCLEOTIDE SEQUENCE [LARGE SCALE GENOMIC DNA]</scope>
    <source>
        <strain evidence="5 6">FJAT-4402</strain>
    </source>
</reference>
<dbReference type="Proteomes" id="UP000067625">
    <property type="component" value="Chromosome"/>
</dbReference>
<evidence type="ECO:0000256" key="2">
    <source>
        <dbReference type="ARBA" id="ARBA00022908"/>
    </source>
</evidence>
<evidence type="ECO:0000256" key="3">
    <source>
        <dbReference type="ARBA" id="ARBA00023172"/>
    </source>
</evidence>
<keyword evidence="6" id="KW-1185">Reference proteome</keyword>
<dbReference type="RefSeq" id="WP_053606222.1">
    <property type="nucleotide sequence ID" value="NZ_CP012600.1"/>
</dbReference>
<dbReference type="Gene3D" id="1.10.443.10">
    <property type="entry name" value="Intergrase catalytic core"/>
    <property type="match status" value="1"/>
</dbReference>
<dbReference type="EMBL" id="CP012600">
    <property type="protein sequence ID" value="ALC84378.1"/>
    <property type="molecule type" value="Genomic_DNA"/>
</dbReference>
<name>A0A0M4GDQ6_9BACI</name>
<evidence type="ECO:0000313" key="6">
    <source>
        <dbReference type="Proteomes" id="UP000067625"/>
    </source>
</evidence>
<dbReference type="InterPro" id="IPR011010">
    <property type="entry name" value="DNA_brk_join_enz"/>
</dbReference>
<gene>
    <name evidence="5" type="ORF">AM592_22140</name>
</gene>
<dbReference type="InterPro" id="IPR050090">
    <property type="entry name" value="Tyrosine_recombinase_XerCD"/>
</dbReference>
<dbReference type="PROSITE" id="PS51898">
    <property type="entry name" value="TYR_RECOMBINASE"/>
    <property type="match status" value="1"/>
</dbReference>
<dbReference type="SUPFAM" id="SSF56349">
    <property type="entry name" value="DNA breaking-rejoining enzymes"/>
    <property type="match status" value="1"/>
</dbReference>
<dbReference type="InterPro" id="IPR002104">
    <property type="entry name" value="Integrase_catalytic"/>
</dbReference>
<dbReference type="AlphaFoldDB" id="A0A0M4GDQ6"/>
<evidence type="ECO:0000313" key="5">
    <source>
        <dbReference type="EMBL" id="ALC84378.1"/>
    </source>
</evidence>
<dbReference type="PANTHER" id="PTHR30349:SF77">
    <property type="entry name" value="TYROSINE RECOMBINASE XERC"/>
    <property type="match status" value="1"/>
</dbReference>
<evidence type="ECO:0000256" key="1">
    <source>
        <dbReference type="ARBA" id="ARBA00004496"/>
    </source>
</evidence>
<comment type="subcellular location">
    <subcellularLocation>
        <location evidence="1">Cytoplasm</location>
    </subcellularLocation>
</comment>